<evidence type="ECO:0000256" key="1">
    <source>
        <dbReference type="SAM" id="MobiDB-lite"/>
    </source>
</evidence>
<dbReference type="GO" id="GO:0003700">
    <property type="term" value="F:DNA-binding transcription factor activity"/>
    <property type="evidence" value="ECO:0007669"/>
    <property type="project" value="InterPro"/>
</dbReference>
<dbReference type="CDD" id="cd06171">
    <property type="entry name" value="Sigma70_r4"/>
    <property type="match status" value="1"/>
</dbReference>
<dbReference type="InterPro" id="IPR013324">
    <property type="entry name" value="RNA_pol_sigma_r3/r4-like"/>
</dbReference>
<dbReference type="EMBL" id="CP036273">
    <property type="protein sequence ID" value="QDU20597.1"/>
    <property type="molecule type" value="Genomic_DNA"/>
</dbReference>
<keyword evidence="4" id="KW-1185">Reference proteome</keyword>
<feature type="region of interest" description="Disordered" evidence="1">
    <location>
        <begin position="123"/>
        <end position="143"/>
    </location>
</feature>
<dbReference type="Gene3D" id="1.10.10.10">
    <property type="entry name" value="Winged helix-like DNA-binding domain superfamily/Winged helix DNA-binding domain"/>
    <property type="match status" value="1"/>
</dbReference>
<dbReference type="OrthoDB" id="9799825at2"/>
<dbReference type="AlphaFoldDB" id="A0A517XSY2"/>
<dbReference type="Proteomes" id="UP000319576">
    <property type="component" value="Chromosome"/>
</dbReference>
<dbReference type="Pfam" id="PF04545">
    <property type="entry name" value="Sigma70_r4"/>
    <property type="match status" value="1"/>
</dbReference>
<dbReference type="RefSeq" id="WP_145238420.1">
    <property type="nucleotide sequence ID" value="NZ_CP036273.1"/>
</dbReference>
<evidence type="ECO:0000313" key="4">
    <source>
        <dbReference type="Proteomes" id="UP000319576"/>
    </source>
</evidence>
<dbReference type="GO" id="GO:0006352">
    <property type="term" value="P:DNA-templated transcription initiation"/>
    <property type="evidence" value="ECO:0007669"/>
    <property type="project" value="InterPro"/>
</dbReference>
<feature type="compositionally biased region" description="Basic and acidic residues" evidence="1">
    <location>
        <begin position="124"/>
        <end position="143"/>
    </location>
</feature>
<evidence type="ECO:0000313" key="3">
    <source>
        <dbReference type="EMBL" id="QDU20597.1"/>
    </source>
</evidence>
<evidence type="ECO:0000259" key="2">
    <source>
        <dbReference type="Pfam" id="PF04545"/>
    </source>
</evidence>
<dbReference type="SUPFAM" id="SSF88659">
    <property type="entry name" value="Sigma3 and sigma4 domains of RNA polymerase sigma factors"/>
    <property type="match status" value="1"/>
</dbReference>
<name>A0A517XSY2_9BACT</name>
<dbReference type="InterPro" id="IPR036388">
    <property type="entry name" value="WH-like_DNA-bd_sf"/>
</dbReference>
<dbReference type="InterPro" id="IPR007630">
    <property type="entry name" value="RNA_pol_sigma70_r4"/>
</dbReference>
<reference evidence="3 4" key="1">
    <citation type="submission" date="2019-02" db="EMBL/GenBank/DDBJ databases">
        <title>Deep-cultivation of Planctomycetes and their phenomic and genomic characterization uncovers novel biology.</title>
        <authorList>
            <person name="Wiegand S."/>
            <person name="Jogler M."/>
            <person name="Boedeker C."/>
            <person name="Pinto D."/>
            <person name="Vollmers J."/>
            <person name="Rivas-Marin E."/>
            <person name="Kohn T."/>
            <person name="Peeters S.H."/>
            <person name="Heuer A."/>
            <person name="Rast P."/>
            <person name="Oberbeckmann S."/>
            <person name="Bunk B."/>
            <person name="Jeske O."/>
            <person name="Meyerdierks A."/>
            <person name="Storesund J.E."/>
            <person name="Kallscheuer N."/>
            <person name="Luecker S."/>
            <person name="Lage O.M."/>
            <person name="Pohl T."/>
            <person name="Merkel B.J."/>
            <person name="Hornburger P."/>
            <person name="Mueller R.-W."/>
            <person name="Bruemmer F."/>
            <person name="Labrenz M."/>
            <person name="Spormann A.M."/>
            <person name="Op den Camp H."/>
            <person name="Overmann J."/>
            <person name="Amann R."/>
            <person name="Jetten M.S.M."/>
            <person name="Mascher T."/>
            <person name="Medema M.H."/>
            <person name="Devos D.P."/>
            <person name="Kaster A.-K."/>
            <person name="Ovreas L."/>
            <person name="Rohde M."/>
            <person name="Galperin M.Y."/>
            <person name="Jogler C."/>
        </authorList>
    </citation>
    <scope>NUCLEOTIDE SEQUENCE [LARGE SCALE GENOMIC DNA]</scope>
    <source>
        <strain evidence="3 4">ETA_A1</strain>
    </source>
</reference>
<organism evidence="3 4">
    <name type="scientific">Urbifossiella limnaea</name>
    <dbReference type="NCBI Taxonomy" id="2528023"/>
    <lineage>
        <taxon>Bacteria</taxon>
        <taxon>Pseudomonadati</taxon>
        <taxon>Planctomycetota</taxon>
        <taxon>Planctomycetia</taxon>
        <taxon>Gemmatales</taxon>
        <taxon>Gemmataceae</taxon>
        <taxon>Urbifossiella</taxon>
    </lineage>
</organism>
<dbReference type="InterPro" id="IPR014284">
    <property type="entry name" value="RNA_pol_sigma-70_dom"/>
</dbReference>
<gene>
    <name evidence="3" type="ORF">ETAA1_25520</name>
</gene>
<sequence length="217" mass="25580">MSQTNHASAAARKRLYREFADYYSAERCRWAPPNPLRLFNLAFKTVYPRFRDRLTEEEFVEAMYTTLGFPGSRPRGLFRTFDPAKCHDRLPLGGHFANLFKAQLEYRVLDRLRREAKRRRRRVRREELTPGAERRLRRDGGSPYDRVEREWVDALPEALGRLAPDEFVVVRMTYWERYSLREVAVALGLDRGTVRRRHNAAIAMLRAFYGVSRKIAG</sequence>
<protein>
    <submittedName>
        <fullName evidence="3">RNA polymerase sigma factor</fullName>
    </submittedName>
</protein>
<feature type="domain" description="RNA polymerase sigma-70 region 4" evidence="2">
    <location>
        <begin position="158"/>
        <end position="206"/>
    </location>
</feature>
<dbReference type="NCBIfam" id="TIGR02937">
    <property type="entry name" value="sigma70-ECF"/>
    <property type="match status" value="1"/>
</dbReference>
<dbReference type="KEGG" id="uli:ETAA1_25520"/>
<proteinExistence type="predicted"/>
<accession>A0A517XSY2</accession>